<reference evidence="3" key="2">
    <citation type="submission" date="2018-12" db="EMBL/GenBank/DDBJ databases">
        <title>Maribacter lutimaris sp. nov., isolated from marine sediment.</title>
        <authorList>
            <person name="Kim K.K."/>
        </authorList>
    </citation>
    <scope>NUCLEOTIDE SEQUENCE [LARGE SCALE GENOMIC DNA]</scope>
    <source>
        <strain evidence="3">PoM-212</strain>
    </source>
</reference>
<protein>
    <submittedName>
        <fullName evidence="2">Uncharacterized protein</fullName>
    </submittedName>
</protein>
<dbReference type="EMBL" id="QUSX01000002">
    <property type="protein sequence ID" value="RRQ48707.1"/>
    <property type="molecule type" value="Genomic_DNA"/>
</dbReference>
<proteinExistence type="predicted"/>
<keyword evidence="1" id="KW-1133">Transmembrane helix</keyword>
<gene>
    <name evidence="2" type="ORF">DZC72_13590</name>
</gene>
<dbReference type="RefSeq" id="WP_125223427.1">
    <property type="nucleotide sequence ID" value="NZ_QUSX01000002.1"/>
</dbReference>
<reference evidence="3" key="1">
    <citation type="submission" date="2018-08" db="EMBL/GenBank/DDBJ databases">
        <authorList>
            <person name="Khan S.A."/>
            <person name="J S.E."/>
        </authorList>
    </citation>
    <scope>NUCLEOTIDE SEQUENCE [LARGE SCALE GENOMIC DNA]</scope>
    <source>
        <strain evidence="3">PoM-212</strain>
    </source>
</reference>
<feature type="transmembrane region" description="Helical" evidence="1">
    <location>
        <begin position="79"/>
        <end position="98"/>
    </location>
</feature>
<keyword evidence="3" id="KW-1185">Reference proteome</keyword>
<keyword evidence="1" id="KW-0812">Transmembrane</keyword>
<accession>A0A426RI77</accession>
<organism evidence="2 3">
    <name type="scientific">Maribacter algicola</name>
    <dbReference type="NCBI Taxonomy" id="2498892"/>
    <lineage>
        <taxon>Bacteria</taxon>
        <taxon>Pseudomonadati</taxon>
        <taxon>Bacteroidota</taxon>
        <taxon>Flavobacteriia</taxon>
        <taxon>Flavobacteriales</taxon>
        <taxon>Flavobacteriaceae</taxon>
        <taxon>Maribacter</taxon>
    </lineage>
</organism>
<name>A0A426RI77_9FLAO</name>
<dbReference type="AlphaFoldDB" id="A0A426RI77"/>
<evidence type="ECO:0000313" key="2">
    <source>
        <dbReference type="EMBL" id="RRQ48707.1"/>
    </source>
</evidence>
<comment type="caution">
    <text evidence="2">The sequence shown here is derived from an EMBL/GenBank/DDBJ whole genome shotgun (WGS) entry which is preliminary data.</text>
</comment>
<keyword evidence="1" id="KW-0472">Membrane</keyword>
<sequence>MDWQIIEKSLLNSVWGVILLGALGSFLFWGILNLVGRANKGVKNLWIFYREGREKLFFKLKENDLRFEYFKYTSSRFRIHFVTIPVLMVLNYVIAIFLDLFNKQEAFLFEAKDTFIEYTNMFLTIIFGLTALINMFNDSMIKRVYKAKIGEQTENEEDY</sequence>
<evidence type="ECO:0000256" key="1">
    <source>
        <dbReference type="SAM" id="Phobius"/>
    </source>
</evidence>
<feature type="transmembrane region" description="Helical" evidence="1">
    <location>
        <begin position="12"/>
        <end position="35"/>
    </location>
</feature>
<dbReference type="Proteomes" id="UP000286990">
    <property type="component" value="Unassembled WGS sequence"/>
</dbReference>
<feature type="transmembrane region" description="Helical" evidence="1">
    <location>
        <begin position="118"/>
        <end position="136"/>
    </location>
</feature>
<evidence type="ECO:0000313" key="3">
    <source>
        <dbReference type="Proteomes" id="UP000286990"/>
    </source>
</evidence>